<proteinExistence type="predicted"/>
<dbReference type="SMART" id="SM00231">
    <property type="entry name" value="FA58C"/>
    <property type="match status" value="1"/>
</dbReference>
<dbReference type="InterPro" id="IPR000421">
    <property type="entry name" value="FA58C"/>
</dbReference>
<reference evidence="3" key="1">
    <citation type="journal article" date="2020" name="G3 (Bethesda)">
        <title>High-Quality Assemblies for Three Invasive Social Wasps from the &lt;i&gt;Vespula&lt;/i&gt; Genus.</title>
        <authorList>
            <person name="Harrop T.W.R."/>
            <person name="Guhlin J."/>
            <person name="McLaughlin G.M."/>
            <person name="Permina E."/>
            <person name="Stockwell P."/>
            <person name="Gilligan J."/>
            <person name="Le Lec M.F."/>
            <person name="Gruber M.A.M."/>
            <person name="Quinn O."/>
            <person name="Lovegrove M."/>
            <person name="Duncan E.J."/>
            <person name="Remnant E.J."/>
            <person name="Van Eeckhoven J."/>
            <person name="Graham B."/>
            <person name="Knapp R.A."/>
            <person name="Langford K.W."/>
            <person name="Kronenberg Z."/>
            <person name="Press M.O."/>
            <person name="Eacker S.M."/>
            <person name="Wilson-Rankin E.E."/>
            <person name="Purcell J."/>
            <person name="Lester P.J."/>
            <person name="Dearden P.K."/>
        </authorList>
    </citation>
    <scope>NUCLEOTIDE SEQUENCE</scope>
    <source>
        <strain evidence="3">Linc-1</strain>
    </source>
</reference>
<evidence type="ECO:0000313" key="4">
    <source>
        <dbReference type="Proteomes" id="UP000617340"/>
    </source>
</evidence>
<dbReference type="PANTHER" id="PTHR24543">
    <property type="entry name" value="MULTICOPPER OXIDASE-RELATED"/>
    <property type="match status" value="1"/>
</dbReference>
<feature type="transmembrane region" description="Helical" evidence="1">
    <location>
        <begin position="39"/>
        <end position="58"/>
    </location>
</feature>
<keyword evidence="1" id="KW-0812">Transmembrane</keyword>
<keyword evidence="1" id="KW-0472">Membrane</keyword>
<dbReference type="Pfam" id="PF00754">
    <property type="entry name" value="F5_F8_type_C"/>
    <property type="match status" value="1"/>
</dbReference>
<dbReference type="SUPFAM" id="SSF49785">
    <property type="entry name" value="Galactose-binding domain-like"/>
    <property type="match status" value="1"/>
</dbReference>
<gene>
    <name evidence="3" type="ORF">HZH68_011426</name>
</gene>
<dbReference type="CDD" id="cd00057">
    <property type="entry name" value="FA58C"/>
    <property type="match status" value="1"/>
</dbReference>
<dbReference type="PROSITE" id="PS50022">
    <property type="entry name" value="FA58C_3"/>
    <property type="match status" value="1"/>
</dbReference>
<evidence type="ECO:0000259" key="2">
    <source>
        <dbReference type="PROSITE" id="PS50022"/>
    </source>
</evidence>
<dbReference type="Gene3D" id="2.60.120.260">
    <property type="entry name" value="Galactose-binding domain-like"/>
    <property type="match status" value="1"/>
</dbReference>
<accession>A0A834JNH9</accession>
<dbReference type="PROSITE" id="PS01286">
    <property type="entry name" value="FA58C_2"/>
    <property type="match status" value="1"/>
</dbReference>
<organism evidence="3 4">
    <name type="scientific">Vespula germanica</name>
    <name type="common">German yellow jacket</name>
    <name type="synonym">Paravespula germanica</name>
    <dbReference type="NCBI Taxonomy" id="30212"/>
    <lineage>
        <taxon>Eukaryota</taxon>
        <taxon>Metazoa</taxon>
        <taxon>Ecdysozoa</taxon>
        <taxon>Arthropoda</taxon>
        <taxon>Hexapoda</taxon>
        <taxon>Insecta</taxon>
        <taxon>Pterygota</taxon>
        <taxon>Neoptera</taxon>
        <taxon>Endopterygota</taxon>
        <taxon>Hymenoptera</taxon>
        <taxon>Apocrita</taxon>
        <taxon>Aculeata</taxon>
        <taxon>Vespoidea</taxon>
        <taxon>Vespidae</taxon>
        <taxon>Vespinae</taxon>
        <taxon>Vespula</taxon>
    </lineage>
</organism>
<evidence type="ECO:0000256" key="1">
    <source>
        <dbReference type="SAM" id="Phobius"/>
    </source>
</evidence>
<comment type="caution">
    <text evidence="3">The sequence shown here is derived from an EMBL/GenBank/DDBJ whole genome shotgun (WGS) entry which is preliminary data.</text>
</comment>
<evidence type="ECO:0000313" key="3">
    <source>
        <dbReference type="EMBL" id="KAF7391883.1"/>
    </source>
</evidence>
<keyword evidence="4" id="KW-1185">Reference proteome</keyword>
<dbReference type="InterPro" id="IPR008979">
    <property type="entry name" value="Galactose-bd-like_sf"/>
</dbReference>
<dbReference type="EMBL" id="JACSDZ010000011">
    <property type="protein sequence ID" value="KAF7391883.1"/>
    <property type="molecule type" value="Genomic_DNA"/>
</dbReference>
<keyword evidence="1" id="KW-1133">Transmembrane helix</keyword>
<name>A0A834JNH9_VESGE</name>
<sequence>MGTRKVEKSGTIENVNGGKQWLWILEVTVAGKGSPLRCLLLQLLLLVLMLVLVLVMILRKETAGGAWCPRSQIERGIREWLQVDLPGAHVITGVQTQGRYDHGRGQEYVEEYTLEYRRPTFSEWRRYKRSNNQEVFPGNSDTSTVVSHNLVPPIFANQIRILPHSVHRRTVCLRIELRGCQDTNGNEYDATDGDTGANADVVEVVVVVYSGGDSDDGGGCAGAAAARVPIRKLRLQCWIPLASVTALYELARWSDSSYICFRPSSDVHTNPTTTLRFITCTCLMESMRGHCILTGRDITNT</sequence>
<protein>
    <recommendedName>
        <fullName evidence="2">F5/8 type C domain-containing protein</fullName>
    </recommendedName>
</protein>
<dbReference type="PROSITE" id="PS01285">
    <property type="entry name" value="FA58C_1"/>
    <property type="match status" value="1"/>
</dbReference>
<dbReference type="PANTHER" id="PTHR24543:SF291">
    <property type="entry name" value="SMOKE ALARM, ISOFORM D"/>
    <property type="match status" value="1"/>
</dbReference>
<feature type="domain" description="F5/8 type C" evidence="2">
    <location>
        <begin position="66"/>
        <end position="180"/>
    </location>
</feature>
<dbReference type="Proteomes" id="UP000617340">
    <property type="component" value="Unassembled WGS sequence"/>
</dbReference>
<dbReference type="AlphaFoldDB" id="A0A834JNH9"/>